<reference evidence="7" key="1">
    <citation type="submission" date="2015-08" db="EMBL/GenBank/DDBJ databases">
        <authorList>
            <person name="Varghese N."/>
        </authorList>
    </citation>
    <scope>NUCLEOTIDE SEQUENCE [LARGE SCALE GENOMIC DNA]</scope>
    <source>
        <strain evidence="7">DSM 17901</strain>
    </source>
</reference>
<dbReference type="GO" id="GO:0012505">
    <property type="term" value="C:endomembrane system"/>
    <property type="evidence" value="ECO:0007669"/>
    <property type="project" value="UniProtKB-SubCell"/>
</dbReference>
<dbReference type="InterPro" id="IPR010652">
    <property type="entry name" value="DUF1232"/>
</dbReference>
<comment type="subcellular location">
    <subcellularLocation>
        <location evidence="1">Endomembrane system</location>
        <topology evidence="1">Multi-pass membrane protein</topology>
    </subcellularLocation>
</comment>
<evidence type="ECO:0000256" key="3">
    <source>
        <dbReference type="ARBA" id="ARBA00022989"/>
    </source>
</evidence>
<protein>
    <recommendedName>
        <fullName evidence="5">DUF1232 domain-containing protein</fullName>
    </recommendedName>
</protein>
<gene>
    <name evidence="6" type="ORF">Ga0061063_1572</name>
</gene>
<keyword evidence="2" id="KW-0812">Transmembrane</keyword>
<dbReference type="Proteomes" id="UP000243535">
    <property type="component" value="Unassembled WGS sequence"/>
</dbReference>
<keyword evidence="4" id="KW-0472">Membrane</keyword>
<dbReference type="OrthoDB" id="9804184at2"/>
<organism evidence="6 7">
    <name type="scientific">Gulbenkiania indica</name>
    <dbReference type="NCBI Taxonomy" id="375574"/>
    <lineage>
        <taxon>Bacteria</taxon>
        <taxon>Pseudomonadati</taxon>
        <taxon>Pseudomonadota</taxon>
        <taxon>Betaproteobacteria</taxon>
        <taxon>Neisseriales</taxon>
        <taxon>Chromobacteriaceae</taxon>
        <taxon>Gulbenkiania</taxon>
    </lineage>
</organism>
<evidence type="ECO:0000256" key="2">
    <source>
        <dbReference type="ARBA" id="ARBA00022692"/>
    </source>
</evidence>
<sequence length="109" mass="12283">MSEKHYSEEGFWDKLTRFARVAGREVVEKALWLFYALQQPRLPVWARTVIIGALGYFIFPADAIPDVVPLAGYSDDLGALAAAVGMVAMYIDDSVRARADETLRRWFGE</sequence>
<proteinExistence type="predicted"/>
<evidence type="ECO:0000313" key="7">
    <source>
        <dbReference type="Proteomes" id="UP000243535"/>
    </source>
</evidence>
<dbReference type="EMBL" id="CYHA01000003">
    <property type="protein sequence ID" value="CUA83095.1"/>
    <property type="molecule type" value="Genomic_DNA"/>
</dbReference>
<dbReference type="PIRSF" id="PIRSF031804">
    <property type="entry name" value="UCP031804"/>
    <property type="match status" value="1"/>
</dbReference>
<dbReference type="AlphaFoldDB" id="A0A0K6GX07"/>
<name>A0A0K6GX07_9NEIS</name>
<dbReference type="RefSeq" id="WP_054285588.1">
    <property type="nucleotide sequence ID" value="NZ_CYHA01000003.1"/>
</dbReference>
<accession>A0A0K6GX07</accession>
<keyword evidence="3" id="KW-1133">Transmembrane helix</keyword>
<feature type="domain" description="DUF1232" evidence="5">
    <location>
        <begin position="46"/>
        <end position="81"/>
    </location>
</feature>
<evidence type="ECO:0000256" key="1">
    <source>
        <dbReference type="ARBA" id="ARBA00004127"/>
    </source>
</evidence>
<dbReference type="InterPro" id="IPR016983">
    <property type="entry name" value="UCP031804"/>
</dbReference>
<keyword evidence="7" id="KW-1185">Reference proteome</keyword>
<dbReference type="Pfam" id="PF06803">
    <property type="entry name" value="DUF1232"/>
    <property type="match status" value="1"/>
</dbReference>
<evidence type="ECO:0000313" key="6">
    <source>
        <dbReference type="EMBL" id="CUA83095.1"/>
    </source>
</evidence>
<dbReference type="STRING" id="375574.GCA_001418035_01361"/>
<evidence type="ECO:0000256" key="4">
    <source>
        <dbReference type="ARBA" id="ARBA00023136"/>
    </source>
</evidence>
<evidence type="ECO:0000259" key="5">
    <source>
        <dbReference type="Pfam" id="PF06803"/>
    </source>
</evidence>